<dbReference type="Proteomes" id="UP000194153">
    <property type="component" value="Unassembled WGS sequence"/>
</dbReference>
<evidence type="ECO:0000313" key="3">
    <source>
        <dbReference type="Proteomes" id="UP000194153"/>
    </source>
</evidence>
<evidence type="ECO:0000256" key="1">
    <source>
        <dbReference type="SAM" id="MobiDB-lite"/>
    </source>
</evidence>
<sequence length="80" mass="8745">MASTAEELSSQSAQLQSTIAFFNVDGSHVQHGQASRPLTKSAVKSEAKAARQPVKVQTRKAIGHDLVLNDFDNDAEFERF</sequence>
<name>A0ABQ0MJ58_9BACT</name>
<protein>
    <recommendedName>
        <fullName evidence="4">Methyl-accepting chemotaxis protein</fullName>
    </recommendedName>
</protein>
<evidence type="ECO:0000313" key="2">
    <source>
        <dbReference type="EMBL" id="GAW67033.1"/>
    </source>
</evidence>
<evidence type="ECO:0008006" key="4">
    <source>
        <dbReference type="Google" id="ProtNLM"/>
    </source>
</evidence>
<keyword evidence="3" id="KW-1185">Reference proteome</keyword>
<organism evidence="2 3">
    <name type="scientific">Geoanaerobacter pelophilus</name>
    <dbReference type="NCBI Taxonomy" id="60036"/>
    <lineage>
        <taxon>Bacteria</taxon>
        <taxon>Pseudomonadati</taxon>
        <taxon>Thermodesulfobacteriota</taxon>
        <taxon>Desulfuromonadia</taxon>
        <taxon>Geobacterales</taxon>
        <taxon>Geobacteraceae</taxon>
        <taxon>Geoanaerobacter</taxon>
    </lineage>
</organism>
<proteinExistence type="predicted"/>
<gene>
    <name evidence="2" type="ORF">GPEL0_01r2651</name>
</gene>
<comment type="caution">
    <text evidence="2">The sequence shown here is derived from an EMBL/GenBank/DDBJ whole genome shotgun (WGS) entry which is preliminary data.</text>
</comment>
<accession>A0ABQ0MJ58</accession>
<reference evidence="3" key="2">
    <citation type="submission" date="2017-05" db="EMBL/GenBank/DDBJ databases">
        <title>Draft genome sequence of Geobacter pelophilus, a iron(III)-reducing bacteria.</title>
        <authorList>
            <person name="Aoyagi T."/>
            <person name="Koike H."/>
            <person name="Morita T."/>
            <person name="Sato Y."/>
            <person name="Habe H."/>
            <person name="Hori T."/>
        </authorList>
    </citation>
    <scope>NUCLEOTIDE SEQUENCE [LARGE SCALE GENOMIC DNA]</scope>
    <source>
        <strain evidence="3">Drf2</strain>
    </source>
</reference>
<dbReference type="EMBL" id="BDQG01000001">
    <property type="protein sequence ID" value="GAW67033.1"/>
    <property type="molecule type" value="Genomic_DNA"/>
</dbReference>
<feature type="region of interest" description="Disordered" evidence="1">
    <location>
        <begin position="30"/>
        <end position="56"/>
    </location>
</feature>
<reference evidence="2 3" key="1">
    <citation type="submission" date="2017-04" db="EMBL/GenBank/DDBJ databases">
        <authorList>
            <consortium name="Geobacter pelophilus Genome Sequencing"/>
            <person name="Aoyagi T."/>
            <person name="Koike H."/>
            <person name="Hori T."/>
        </authorList>
    </citation>
    <scope>NUCLEOTIDE SEQUENCE [LARGE SCALE GENOMIC DNA]</scope>
    <source>
        <strain evidence="2 3">Drf2</strain>
    </source>
</reference>